<proteinExistence type="predicted"/>
<dbReference type="AlphaFoldDB" id="A0A8D0HVD4"/>
<dbReference type="Ensembl" id="ENSSPUT00000026219.1">
    <property type="protein sequence ID" value="ENSSPUP00000024570.1"/>
    <property type="gene ID" value="ENSSPUG00000018824.1"/>
</dbReference>
<dbReference type="Proteomes" id="UP000694392">
    <property type="component" value="Unplaced"/>
</dbReference>
<evidence type="ECO:0000313" key="2">
    <source>
        <dbReference type="Proteomes" id="UP000694392"/>
    </source>
</evidence>
<name>A0A8D0HVD4_SPHPU</name>
<keyword evidence="2" id="KW-1185">Reference proteome</keyword>
<sequence length="90" mass="9969">MPWGVHGICLVSGRGLRRRGGPYKTEPATDLTCWRLHVEEGRHQWQYVASGEGCDQQQTGLEAHSVGLDTSKFFPDLPKAYTAQRASLNG</sequence>
<accession>A0A8D0HVD4</accession>
<evidence type="ECO:0000313" key="1">
    <source>
        <dbReference type="Ensembl" id="ENSSPUP00000024570.1"/>
    </source>
</evidence>
<organism evidence="1 2">
    <name type="scientific">Sphenodon punctatus</name>
    <name type="common">Tuatara</name>
    <name type="synonym">Hatteria punctata</name>
    <dbReference type="NCBI Taxonomy" id="8508"/>
    <lineage>
        <taxon>Eukaryota</taxon>
        <taxon>Metazoa</taxon>
        <taxon>Chordata</taxon>
        <taxon>Craniata</taxon>
        <taxon>Vertebrata</taxon>
        <taxon>Euteleostomi</taxon>
        <taxon>Lepidosauria</taxon>
        <taxon>Sphenodontia</taxon>
        <taxon>Sphenodontidae</taxon>
        <taxon>Sphenodon</taxon>
    </lineage>
</organism>
<reference evidence="1" key="1">
    <citation type="submission" date="2025-08" db="UniProtKB">
        <authorList>
            <consortium name="Ensembl"/>
        </authorList>
    </citation>
    <scope>IDENTIFICATION</scope>
</reference>
<protein>
    <submittedName>
        <fullName evidence="1">Uncharacterized protein</fullName>
    </submittedName>
</protein>
<dbReference type="Gene3D" id="6.20.120.20">
    <property type="match status" value="1"/>
</dbReference>
<reference evidence="1" key="2">
    <citation type="submission" date="2025-09" db="UniProtKB">
        <authorList>
            <consortium name="Ensembl"/>
        </authorList>
    </citation>
    <scope>IDENTIFICATION</scope>
</reference>